<feature type="compositionally biased region" description="Polar residues" evidence="1">
    <location>
        <begin position="160"/>
        <end position="174"/>
    </location>
</feature>
<feature type="compositionally biased region" description="Polar residues" evidence="1">
    <location>
        <begin position="224"/>
        <end position="238"/>
    </location>
</feature>
<feature type="region of interest" description="Disordered" evidence="1">
    <location>
        <begin position="186"/>
        <end position="277"/>
    </location>
</feature>
<feature type="compositionally biased region" description="Acidic residues" evidence="1">
    <location>
        <begin position="442"/>
        <end position="453"/>
    </location>
</feature>
<feature type="compositionally biased region" description="Basic and acidic residues" evidence="1">
    <location>
        <begin position="810"/>
        <end position="821"/>
    </location>
</feature>
<dbReference type="AlphaFoldDB" id="A0A4P9ZMK2"/>
<feature type="region of interest" description="Disordered" evidence="1">
    <location>
        <begin position="669"/>
        <end position="739"/>
    </location>
</feature>
<feature type="compositionally biased region" description="Polar residues" evidence="1">
    <location>
        <begin position="696"/>
        <end position="706"/>
    </location>
</feature>
<feature type="compositionally biased region" description="Low complexity" evidence="1">
    <location>
        <begin position="397"/>
        <end position="408"/>
    </location>
</feature>
<gene>
    <name evidence="2" type="ORF">BJ085DRAFT_32237</name>
</gene>
<feature type="region of interest" description="Disordered" evidence="1">
    <location>
        <begin position="299"/>
        <end position="324"/>
    </location>
</feature>
<organism evidence="2 3">
    <name type="scientific">Dimargaris cristalligena</name>
    <dbReference type="NCBI Taxonomy" id="215637"/>
    <lineage>
        <taxon>Eukaryota</taxon>
        <taxon>Fungi</taxon>
        <taxon>Fungi incertae sedis</taxon>
        <taxon>Zoopagomycota</taxon>
        <taxon>Kickxellomycotina</taxon>
        <taxon>Dimargaritomycetes</taxon>
        <taxon>Dimargaritales</taxon>
        <taxon>Dimargaritaceae</taxon>
        <taxon>Dimargaris</taxon>
    </lineage>
</organism>
<feature type="compositionally biased region" description="Polar residues" evidence="1">
    <location>
        <begin position="337"/>
        <end position="346"/>
    </location>
</feature>
<feature type="compositionally biased region" description="Low complexity" evidence="1">
    <location>
        <begin position="533"/>
        <end position="552"/>
    </location>
</feature>
<accession>A0A4P9ZMK2</accession>
<feature type="compositionally biased region" description="Polar residues" evidence="1">
    <location>
        <begin position="354"/>
        <end position="371"/>
    </location>
</feature>
<feature type="compositionally biased region" description="Polar residues" evidence="1">
    <location>
        <begin position="458"/>
        <end position="483"/>
    </location>
</feature>
<feature type="compositionally biased region" description="Polar residues" evidence="1">
    <location>
        <begin position="76"/>
        <end position="98"/>
    </location>
</feature>
<feature type="region of interest" description="Disordered" evidence="1">
    <location>
        <begin position="755"/>
        <end position="821"/>
    </location>
</feature>
<proteinExistence type="predicted"/>
<feature type="compositionally biased region" description="Low complexity" evidence="1">
    <location>
        <begin position="33"/>
        <end position="49"/>
    </location>
</feature>
<feature type="region of interest" description="Disordered" evidence="1">
    <location>
        <begin position="1"/>
        <end position="174"/>
    </location>
</feature>
<dbReference type="STRING" id="215637.A0A4P9ZMK2"/>
<dbReference type="Proteomes" id="UP000268162">
    <property type="component" value="Unassembled WGS sequence"/>
</dbReference>
<evidence type="ECO:0000313" key="3">
    <source>
        <dbReference type="Proteomes" id="UP000268162"/>
    </source>
</evidence>
<name>A0A4P9ZMK2_9FUNG</name>
<sequence>MAEPSPPSPKRARHKVDVSPNTISEVLNRLAQTRAPGPATAASTRRAAPNQTSVPMDPVPTTGRPKQPHWALAMKTPSTPRSTRRPAQSTVFTVQTPLENLRDAERNNTENGTDSTRPKPSIPQSAESPIVGRTHSSPTNLQPTMEIDPNDRSSVVVRLNSESSTKRAFSHTPSTLLKSLSETLVKEHPAENSPAAIQTPPAKEGDNYRTPPPPKQTPGGPQTSHTPQTRPRTTNDANLKTILRSAARPTIGGPRTPGRLTNTTSKPNAPLPPASNHIRLLRSRLSSQAVQRTRSVTQMYRAGTTPQPTPGQPPPTGLSAPNAEETPQGLLRLLSRVPSNRPTTPQKLPVVTQAPKTNHRGPTSRYSTSSVAFGEESEDQGSSNTLNSDSAPLPVPSTTTTAGATSATPWRASRSFLPPTGARLLPATENRRRAPAGRYSEFELEYPDLDLDSPDPSASTNSKLTPNRRAQSSSRGTRPSTASAFSRYSRFSLGSTEELSFFNAESMLDPSMDASTTGQSSVPLSVLLPMALSSTNTTPTSSSPHITTAATPLGSKPDSPAQLPTPATNNESPGIIMAHTQSPGRSYDPLPGLDYRLPTKGADGGSGDNDDGDGLNLGPDLDYEVTFEEFDTADASRRRRLDERMSMHSIQFTPGAILAERDFSQIDFNPEFSPANMSEYPLTGEEDSESPMIANSRPSATTNNPEPASMDEPIRPLDSFDSPTHVSAHGAGSAETPPARAVSVFEFPDTMALDQLTDAGTPTGQPASPSRSRSPLPLSSPAPDLTDGQKDPLPPRLTATAGLPPLPRPLGRDRTDRADRTTVLEEDVVAVLRDQQQLLPPRQHQCQVDALVMQHLPMELVHEVFQATRATDQSQLTSPSSTSP</sequence>
<protein>
    <submittedName>
        <fullName evidence="2">Uncharacterized protein</fullName>
    </submittedName>
</protein>
<feature type="compositionally biased region" description="Low complexity" evidence="1">
    <location>
        <begin position="766"/>
        <end position="783"/>
    </location>
</feature>
<feature type="region of interest" description="Disordered" evidence="1">
    <location>
        <begin position="337"/>
        <end position="483"/>
    </location>
</feature>
<evidence type="ECO:0000256" key="1">
    <source>
        <dbReference type="SAM" id="MobiDB-lite"/>
    </source>
</evidence>
<feature type="region of interest" description="Disordered" evidence="1">
    <location>
        <begin position="533"/>
        <end position="591"/>
    </location>
</feature>
<dbReference type="EMBL" id="ML003586">
    <property type="protein sequence ID" value="RKP33752.1"/>
    <property type="molecule type" value="Genomic_DNA"/>
</dbReference>
<feature type="compositionally biased region" description="Polar residues" evidence="1">
    <location>
        <begin position="380"/>
        <end position="390"/>
    </location>
</feature>
<feature type="compositionally biased region" description="Pro residues" evidence="1">
    <location>
        <begin position="307"/>
        <end position="316"/>
    </location>
</feature>
<feature type="compositionally biased region" description="Polar residues" evidence="1">
    <location>
        <begin position="134"/>
        <end position="143"/>
    </location>
</feature>
<keyword evidence="3" id="KW-1185">Reference proteome</keyword>
<reference evidence="3" key="1">
    <citation type="journal article" date="2018" name="Nat. Microbiol.">
        <title>Leveraging single-cell genomics to expand the fungal tree of life.</title>
        <authorList>
            <person name="Ahrendt S.R."/>
            <person name="Quandt C.A."/>
            <person name="Ciobanu D."/>
            <person name="Clum A."/>
            <person name="Salamov A."/>
            <person name="Andreopoulos B."/>
            <person name="Cheng J.F."/>
            <person name="Woyke T."/>
            <person name="Pelin A."/>
            <person name="Henrissat B."/>
            <person name="Reynolds N.K."/>
            <person name="Benny G.L."/>
            <person name="Smith M.E."/>
            <person name="James T.Y."/>
            <person name="Grigoriev I.V."/>
        </authorList>
    </citation>
    <scope>NUCLEOTIDE SEQUENCE [LARGE SCALE GENOMIC DNA]</scope>
    <source>
        <strain evidence="3">RSA 468</strain>
    </source>
</reference>
<evidence type="ECO:0000313" key="2">
    <source>
        <dbReference type="EMBL" id="RKP33752.1"/>
    </source>
</evidence>